<organism evidence="1 2">
    <name type="scientific">Cloacibacterium rupense</name>
    <dbReference type="NCBI Taxonomy" id="517423"/>
    <lineage>
        <taxon>Bacteria</taxon>
        <taxon>Pseudomonadati</taxon>
        <taxon>Bacteroidota</taxon>
        <taxon>Flavobacteriia</taxon>
        <taxon>Flavobacteriales</taxon>
        <taxon>Weeksellaceae</taxon>
    </lineage>
</organism>
<comment type="caution">
    <text evidence="1">The sequence shown here is derived from an EMBL/GenBank/DDBJ whole genome shotgun (WGS) entry which is preliminary data.</text>
</comment>
<dbReference type="RefSeq" id="WP_188617083.1">
    <property type="nucleotide sequence ID" value="NZ_BMLV01000002.1"/>
</dbReference>
<evidence type="ECO:0008006" key="3">
    <source>
        <dbReference type="Google" id="ProtNLM"/>
    </source>
</evidence>
<reference evidence="2" key="1">
    <citation type="journal article" date="2019" name="Int. J. Syst. Evol. Microbiol.">
        <title>The Global Catalogue of Microorganisms (GCM) 10K type strain sequencing project: providing services to taxonomists for standard genome sequencing and annotation.</title>
        <authorList>
            <consortium name="The Broad Institute Genomics Platform"/>
            <consortium name="The Broad Institute Genome Sequencing Center for Infectious Disease"/>
            <person name="Wu L."/>
            <person name="Ma J."/>
        </authorList>
    </citation>
    <scope>NUCLEOTIDE SEQUENCE [LARGE SCALE GENOMIC DNA]</scope>
    <source>
        <strain evidence="2">CGMCC 1.7656</strain>
    </source>
</reference>
<name>A0ABQ2NJ41_9FLAO</name>
<proteinExistence type="predicted"/>
<dbReference type="Gene3D" id="3.30.1150.10">
    <property type="match status" value="1"/>
</dbReference>
<evidence type="ECO:0000313" key="2">
    <source>
        <dbReference type="Proteomes" id="UP000620064"/>
    </source>
</evidence>
<accession>A0ABQ2NJ41</accession>
<evidence type="ECO:0000313" key="1">
    <source>
        <dbReference type="EMBL" id="GGP03284.1"/>
    </source>
</evidence>
<gene>
    <name evidence="1" type="ORF">GCM10010992_11070</name>
</gene>
<keyword evidence="2" id="KW-1185">Reference proteome</keyword>
<protein>
    <recommendedName>
        <fullName evidence="3">TonB protein C-terminal</fullName>
    </recommendedName>
</protein>
<sequence>MMRFILFLALFFGFLGFGQVKPLTPEDVPEEVKKIVDCSSLTFVVMKQPEFPGGMNEFRKKFSENFDTTPLKVSNTTLKTTIYFVVEPDGNVNRIKAVGDNEDFNKEAERTIKSMNTKYEPAKVNNLAVRYLMRFPLSMNFK</sequence>
<dbReference type="EMBL" id="BMLV01000002">
    <property type="protein sequence ID" value="GGP03284.1"/>
    <property type="molecule type" value="Genomic_DNA"/>
</dbReference>
<dbReference type="Proteomes" id="UP000620064">
    <property type="component" value="Unassembled WGS sequence"/>
</dbReference>
<dbReference type="SUPFAM" id="SSF74653">
    <property type="entry name" value="TolA/TonB C-terminal domain"/>
    <property type="match status" value="1"/>
</dbReference>